<sequence length="60" mass="7580">MLFLNFDNHFHDCFIFLRFRFRRRFHDFARFSYLSYVVCFRFVRTVPFGSAFDARYKKYG</sequence>
<gene>
    <name evidence="1" type="ORF">BIFCAT_00177</name>
</gene>
<reference evidence="1 2" key="2">
    <citation type="submission" date="2008-10" db="EMBL/GenBank/DDBJ databases">
        <authorList>
            <person name="Fulton L."/>
            <person name="Clifton S."/>
            <person name="Fulton B."/>
            <person name="Xu J."/>
            <person name="Minx P."/>
            <person name="Pepin K.H."/>
            <person name="Johnson M."/>
            <person name="Bhonagiri V."/>
            <person name="Nash W.E."/>
            <person name="Mardis E.R."/>
            <person name="Wilson R.K."/>
        </authorList>
    </citation>
    <scope>NUCLEOTIDE SEQUENCE [LARGE SCALE GENOMIC DNA]</scope>
    <source>
        <strain evidence="1 2">DSM 16992</strain>
    </source>
</reference>
<evidence type="ECO:0000313" key="1">
    <source>
        <dbReference type="EMBL" id="EEB22317.1"/>
    </source>
</evidence>
<protein>
    <submittedName>
        <fullName evidence="1">Uncharacterized protein</fullName>
    </submittedName>
</protein>
<dbReference type="AlphaFoldDB" id="B6XSM2"/>
<evidence type="ECO:0000313" key="2">
    <source>
        <dbReference type="Proteomes" id="UP000003882"/>
    </source>
</evidence>
<comment type="caution">
    <text evidence="1">The sequence shown here is derived from an EMBL/GenBank/DDBJ whole genome shotgun (WGS) entry which is preliminary data.</text>
</comment>
<dbReference type="EMBL" id="ABXY01000004">
    <property type="protein sequence ID" value="EEB22317.1"/>
    <property type="molecule type" value="Genomic_DNA"/>
</dbReference>
<accession>B6XSM2</accession>
<name>B6XSM2_9BIFI</name>
<organism evidence="1 2">
    <name type="scientific">Bifidobacterium catenulatum DSM 16992 = JCM 1194 = LMG 11043</name>
    <dbReference type="NCBI Taxonomy" id="566552"/>
    <lineage>
        <taxon>Bacteria</taxon>
        <taxon>Bacillati</taxon>
        <taxon>Actinomycetota</taxon>
        <taxon>Actinomycetes</taxon>
        <taxon>Bifidobacteriales</taxon>
        <taxon>Bifidobacteriaceae</taxon>
        <taxon>Bifidobacterium</taxon>
    </lineage>
</organism>
<reference evidence="1 2" key="1">
    <citation type="submission" date="2008-10" db="EMBL/GenBank/DDBJ databases">
        <title>Draft genome sequence of Bifidobacterium catenulatum (DSM 16992).</title>
        <authorList>
            <person name="Sudarsanam P."/>
            <person name="Ley R."/>
            <person name="Guruge J."/>
            <person name="Turnbaugh P.J."/>
            <person name="Mahowald M."/>
            <person name="Liep D."/>
            <person name="Gordon J."/>
        </authorList>
    </citation>
    <scope>NUCLEOTIDE SEQUENCE [LARGE SCALE GENOMIC DNA]</scope>
    <source>
        <strain evidence="1 2">DSM 16992</strain>
    </source>
</reference>
<dbReference type="Proteomes" id="UP000003882">
    <property type="component" value="Unassembled WGS sequence"/>
</dbReference>
<proteinExistence type="predicted"/>